<feature type="chain" id="PRO_5016439987" description="DUF1850 domain-containing protein" evidence="1">
    <location>
        <begin position="32"/>
        <end position="142"/>
    </location>
</feature>
<accession>A0A317EBD1</accession>
<keyword evidence="3" id="KW-1185">Reference proteome</keyword>
<dbReference type="AlphaFoldDB" id="A0A317EBD1"/>
<sequence>MQFPHRSFFGKIWPAALLGLAALQFVGTAAAQQPATREIRVVNKCRLPINLLIEHADGYRNWHPHAWYRIDALASTGLKNKNGDLLRQSDGLSLYYYAESVNGRYFWQGTDSSTTWNNTTYRLRKAATYVSEQRLTFELTCD</sequence>
<dbReference type="RefSeq" id="WP_109919913.1">
    <property type="nucleotide sequence ID" value="NZ_QGLF01000001.1"/>
</dbReference>
<evidence type="ECO:0000313" key="2">
    <source>
        <dbReference type="EMBL" id="PWR23882.1"/>
    </source>
</evidence>
<evidence type="ECO:0000256" key="1">
    <source>
        <dbReference type="SAM" id="SignalP"/>
    </source>
</evidence>
<dbReference type="EMBL" id="QGLF01000001">
    <property type="protein sequence ID" value="PWR23882.1"/>
    <property type="molecule type" value="Genomic_DNA"/>
</dbReference>
<reference evidence="3" key="1">
    <citation type="submission" date="2018-05" db="EMBL/GenBank/DDBJ databases">
        <title>Zavarzinia sp. HR-AS.</title>
        <authorList>
            <person name="Lee Y."/>
            <person name="Jeon C.O."/>
        </authorList>
    </citation>
    <scope>NUCLEOTIDE SEQUENCE [LARGE SCALE GENOMIC DNA]</scope>
    <source>
        <strain evidence="3">DSM 1231</strain>
    </source>
</reference>
<comment type="caution">
    <text evidence="2">The sequence shown here is derived from an EMBL/GenBank/DDBJ whole genome shotgun (WGS) entry which is preliminary data.</text>
</comment>
<evidence type="ECO:0000313" key="3">
    <source>
        <dbReference type="Proteomes" id="UP000246077"/>
    </source>
</evidence>
<feature type="signal peptide" evidence="1">
    <location>
        <begin position="1"/>
        <end position="31"/>
    </location>
</feature>
<organism evidence="2 3">
    <name type="scientific">Zavarzinia compransoris</name>
    <dbReference type="NCBI Taxonomy" id="1264899"/>
    <lineage>
        <taxon>Bacteria</taxon>
        <taxon>Pseudomonadati</taxon>
        <taxon>Pseudomonadota</taxon>
        <taxon>Alphaproteobacteria</taxon>
        <taxon>Rhodospirillales</taxon>
        <taxon>Zavarziniaceae</taxon>
        <taxon>Zavarzinia</taxon>
    </lineage>
</organism>
<dbReference type="OrthoDB" id="9806840at2"/>
<keyword evidence="1" id="KW-0732">Signal</keyword>
<name>A0A317EBD1_9PROT</name>
<dbReference type="Proteomes" id="UP000246077">
    <property type="component" value="Unassembled WGS sequence"/>
</dbReference>
<proteinExistence type="predicted"/>
<evidence type="ECO:0008006" key="4">
    <source>
        <dbReference type="Google" id="ProtNLM"/>
    </source>
</evidence>
<protein>
    <recommendedName>
        <fullName evidence="4">DUF1850 domain-containing protein</fullName>
    </recommendedName>
</protein>
<gene>
    <name evidence="2" type="ORF">DKG75_04845</name>
</gene>